<gene>
    <name evidence="1" type="ORF">SAMN05216258_11070</name>
</gene>
<evidence type="ECO:0000313" key="2">
    <source>
        <dbReference type="Proteomes" id="UP000199377"/>
    </source>
</evidence>
<accession>A0A1I3LK95</accession>
<dbReference type="STRING" id="1114924.SAMN05216258_11070"/>
<keyword evidence="2" id="KW-1185">Reference proteome</keyword>
<reference evidence="1 2" key="1">
    <citation type="submission" date="2016-10" db="EMBL/GenBank/DDBJ databases">
        <authorList>
            <person name="de Groot N.N."/>
        </authorList>
    </citation>
    <scope>NUCLEOTIDE SEQUENCE [LARGE SCALE GENOMIC DNA]</scope>
    <source>
        <strain evidence="1 2">CGMCC 1.11030</strain>
    </source>
</reference>
<dbReference type="AlphaFoldDB" id="A0A1I3LK95"/>
<name>A0A1I3LK95_9RHOB</name>
<dbReference type="RefSeq" id="WP_092863198.1">
    <property type="nucleotide sequence ID" value="NZ_FOQH01000010.1"/>
</dbReference>
<dbReference type="Proteomes" id="UP000199377">
    <property type="component" value="Unassembled WGS sequence"/>
</dbReference>
<protein>
    <submittedName>
        <fullName evidence="1">Uncharacterized protein</fullName>
    </submittedName>
</protein>
<organism evidence="1 2">
    <name type="scientific">Albimonas pacifica</name>
    <dbReference type="NCBI Taxonomy" id="1114924"/>
    <lineage>
        <taxon>Bacteria</taxon>
        <taxon>Pseudomonadati</taxon>
        <taxon>Pseudomonadota</taxon>
        <taxon>Alphaproteobacteria</taxon>
        <taxon>Rhodobacterales</taxon>
        <taxon>Paracoccaceae</taxon>
        <taxon>Albimonas</taxon>
    </lineage>
</organism>
<proteinExistence type="predicted"/>
<sequence length="106" mass="11882">MTRTYTPMDFRLGAVVLRRDFDGDERLGHVEGFGRNATGEAVISVRWEGGGVSMIHPNNVTLDPADWPAPWSEKKCLDKLAQRTREADEAASRARRSSLFGFRIFG</sequence>
<evidence type="ECO:0000313" key="1">
    <source>
        <dbReference type="EMBL" id="SFI85143.1"/>
    </source>
</evidence>
<dbReference type="EMBL" id="FOQH01000010">
    <property type="protein sequence ID" value="SFI85143.1"/>
    <property type="molecule type" value="Genomic_DNA"/>
</dbReference>